<gene>
    <name evidence="14" type="primary">moaA</name>
    <name evidence="14" type="ORF">FYJ60_04080</name>
</gene>
<dbReference type="CDD" id="cd01335">
    <property type="entry name" value="Radical_SAM"/>
    <property type="match status" value="1"/>
</dbReference>
<accession>A0A7X2TNG1</accession>
<dbReference type="EMBL" id="VUMV01000002">
    <property type="protein sequence ID" value="MST81490.1"/>
    <property type="molecule type" value="Genomic_DNA"/>
</dbReference>
<dbReference type="InterPro" id="IPR010505">
    <property type="entry name" value="MoaA_twitch"/>
</dbReference>
<dbReference type="PROSITE" id="PS01305">
    <property type="entry name" value="MOAA_NIFB_PQQE"/>
    <property type="match status" value="1"/>
</dbReference>
<dbReference type="UniPathway" id="UPA00344"/>
<dbReference type="InterPro" id="IPR006638">
    <property type="entry name" value="Elp3/MiaA/NifB-like_rSAM"/>
</dbReference>
<evidence type="ECO:0000256" key="5">
    <source>
        <dbReference type="ARBA" id="ARBA00022723"/>
    </source>
</evidence>
<evidence type="ECO:0000256" key="11">
    <source>
        <dbReference type="ARBA" id="ARBA00023239"/>
    </source>
</evidence>
<dbReference type="CDD" id="cd21117">
    <property type="entry name" value="Twitch_MoaA"/>
    <property type="match status" value="1"/>
</dbReference>
<evidence type="ECO:0000256" key="8">
    <source>
        <dbReference type="ARBA" id="ARBA00023014"/>
    </source>
</evidence>
<evidence type="ECO:0000313" key="15">
    <source>
        <dbReference type="Proteomes" id="UP000466864"/>
    </source>
</evidence>
<evidence type="ECO:0000256" key="12">
    <source>
        <dbReference type="ARBA" id="ARBA00048697"/>
    </source>
</evidence>
<dbReference type="InterPro" id="IPR013483">
    <property type="entry name" value="MoaA"/>
</dbReference>
<dbReference type="EC" id="4.1.99.22" evidence="2"/>
<dbReference type="InterPro" id="IPR000385">
    <property type="entry name" value="MoaA_NifB_PqqE_Fe-S-bd_CS"/>
</dbReference>
<dbReference type="SFLD" id="SFLDG01386">
    <property type="entry name" value="main_SPASM_domain-containing"/>
    <property type="match status" value="1"/>
</dbReference>
<evidence type="ECO:0000313" key="14">
    <source>
        <dbReference type="EMBL" id="MST81490.1"/>
    </source>
</evidence>
<keyword evidence="5" id="KW-0479">Metal-binding</keyword>
<comment type="caution">
    <text evidence="14">The sequence shown here is derived from an EMBL/GenBank/DDBJ whole genome shotgun (WGS) entry which is preliminary data.</text>
</comment>
<dbReference type="InterPro" id="IPR013785">
    <property type="entry name" value="Aldolase_TIM"/>
</dbReference>
<evidence type="ECO:0000256" key="9">
    <source>
        <dbReference type="ARBA" id="ARBA00023134"/>
    </source>
</evidence>
<dbReference type="InterPro" id="IPR058240">
    <property type="entry name" value="rSAM_sf"/>
</dbReference>
<dbReference type="Gene3D" id="3.20.20.70">
    <property type="entry name" value="Aldolase class I"/>
    <property type="match status" value="1"/>
</dbReference>
<comment type="cofactor">
    <cofactor evidence="1">
        <name>[4Fe-4S] cluster</name>
        <dbReference type="ChEBI" id="CHEBI:49883"/>
    </cofactor>
</comment>
<reference evidence="14 15" key="1">
    <citation type="submission" date="2019-08" db="EMBL/GenBank/DDBJ databases">
        <title>In-depth cultivation of the pig gut microbiome towards novel bacterial diversity and tailored functional studies.</title>
        <authorList>
            <person name="Wylensek D."/>
            <person name="Hitch T.C.A."/>
            <person name="Clavel T."/>
        </authorList>
    </citation>
    <scope>NUCLEOTIDE SEQUENCE [LARGE SCALE GENOMIC DNA]</scope>
    <source>
        <strain evidence="14 15">Oil+RF-744-WCA-WT-13</strain>
    </source>
</reference>
<evidence type="ECO:0000256" key="2">
    <source>
        <dbReference type="ARBA" id="ARBA00012167"/>
    </source>
</evidence>
<dbReference type="RefSeq" id="WP_154457294.1">
    <property type="nucleotide sequence ID" value="NZ_VUMV01000002.1"/>
</dbReference>
<evidence type="ECO:0000256" key="10">
    <source>
        <dbReference type="ARBA" id="ARBA00023150"/>
    </source>
</evidence>
<dbReference type="SMART" id="SM00729">
    <property type="entry name" value="Elp3"/>
    <property type="match status" value="1"/>
</dbReference>
<keyword evidence="10" id="KW-0501">Molybdenum cofactor biosynthesis</keyword>
<keyword evidence="4" id="KW-0949">S-adenosyl-L-methionine</keyword>
<keyword evidence="9" id="KW-0342">GTP-binding</keyword>
<evidence type="ECO:0000259" key="13">
    <source>
        <dbReference type="PROSITE" id="PS51918"/>
    </source>
</evidence>
<dbReference type="GO" id="GO:0005525">
    <property type="term" value="F:GTP binding"/>
    <property type="evidence" value="ECO:0007669"/>
    <property type="project" value="UniProtKB-KW"/>
</dbReference>
<dbReference type="Pfam" id="PF06463">
    <property type="entry name" value="Mob_synth_C"/>
    <property type="match status" value="1"/>
</dbReference>
<dbReference type="NCBIfam" id="TIGR02666">
    <property type="entry name" value="moaA"/>
    <property type="match status" value="1"/>
</dbReference>
<dbReference type="SFLD" id="SFLDG01067">
    <property type="entry name" value="SPASM/twitch_domain_containing"/>
    <property type="match status" value="1"/>
</dbReference>
<dbReference type="PANTHER" id="PTHR22960">
    <property type="entry name" value="MOLYBDOPTERIN COFACTOR SYNTHESIS PROTEIN A"/>
    <property type="match status" value="1"/>
</dbReference>
<dbReference type="InterPro" id="IPR050105">
    <property type="entry name" value="MoCo_biosynth_MoaA/MoaC"/>
</dbReference>
<keyword evidence="3" id="KW-0004">4Fe-4S</keyword>
<dbReference type="PROSITE" id="PS51918">
    <property type="entry name" value="RADICAL_SAM"/>
    <property type="match status" value="1"/>
</dbReference>
<dbReference type="GO" id="GO:0051539">
    <property type="term" value="F:4 iron, 4 sulfur cluster binding"/>
    <property type="evidence" value="ECO:0007669"/>
    <property type="project" value="UniProtKB-KW"/>
</dbReference>
<keyword evidence="7" id="KW-0408">Iron</keyword>
<dbReference type="AlphaFoldDB" id="A0A7X2TNG1"/>
<name>A0A7X2TNG1_9FIRM</name>
<dbReference type="SUPFAM" id="SSF102114">
    <property type="entry name" value="Radical SAM enzymes"/>
    <property type="match status" value="1"/>
</dbReference>
<keyword evidence="11" id="KW-0456">Lyase</keyword>
<dbReference type="GO" id="GO:0061799">
    <property type="term" value="F:cyclic pyranopterin monophosphate synthase activity"/>
    <property type="evidence" value="ECO:0007669"/>
    <property type="project" value="TreeGrafter"/>
</dbReference>
<evidence type="ECO:0000256" key="1">
    <source>
        <dbReference type="ARBA" id="ARBA00001966"/>
    </source>
</evidence>
<feature type="domain" description="Radical SAM core" evidence="13">
    <location>
        <begin position="4"/>
        <end position="236"/>
    </location>
</feature>
<dbReference type="InterPro" id="IPR040064">
    <property type="entry name" value="MoaA-like"/>
</dbReference>
<dbReference type="Pfam" id="PF04055">
    <property type="entry name" value="Radical_SAM"/>
    <property type="match status" value="1"/>
</dbReference>
<dbReference type="GO" id="GO:0061798">
    <property type="term" value="F:GTP 3',8'-cyclase activity"/>
    <property type="evidence" value="ECO:0007669"/>
    <property type="project" value="UniProtKB-EC"/>
</dbReference>
<dbReference type="SFLD" id="SFLDS00029">
    <property type="entry name" value="Radical_SAM"/>
    <property type="match status" value="1"/>
</dbReference>
<keyword evidence="8" id="KW-0411">Iron-sulfur</keyword>
<organism evidence="14 15">
    <name type="scientific">Bilifractor porci</name>
    <dbReference type="NCBI Taxonomy" id="2606636"/>
    <lineage>
        <taxon>Bacteria</taxon>
        <taxon>Bacillati</taxon>
        <taxon>Bacillota</taxon>
        <taxon>Clostridia</taxon>
        <taxon>Lachnospirales</taxon>
        <taxon>Lachnospiraceae</taxon>
        <taxon>Bilifractor</taxon>
    </lineage>
</organism>
<evidence type="ECO:0000256" key="7">
    <source>
        <dbReference type="ARBA" id="ARBA00023004"/>
    </source>
</evidence>
<dbReference type="PANTHER" id="PTHR22960:SF0">
    <property type="entry name" value="MOLYBDENUM COFACTOR BIOSYNTHESIS PROTEIN 1"/>
    <property type="match status" value="1"/>
</dbReference>
<protein>
    <recommendedName>
        <fullName evidence="2">GTP 3',8-cyclase</fullName>
        <ecNumber evidence="2">4.1.99.22</ecNumber>
    </recommendedName>
</protein>
<comment type="catalytic activity">
    <reaction evidence="12">
        <text>GTP + AH2 + S-adenosyl-L-methionine = (8S)-3',8-cyclo-7,8-dihydroguanosine 5'-triphosphate + 5'-deoxyadenosine + L-methionine + A + H(+)</text>
        <dbReference type="Rhea" id="RHEA:49576"/>
        <dbReference type="ChEBI" id="CHEBI:13193"/>
        <dbReference type="ChEBI" id="CHEBI:15378"/>
        <dbReference type="ChEBI" id="CHEBI:17319"/>
        <dbReference type="ChEBI" id="CHEBI:17499"/>
        <dbReference type="ChEBI" id="CHEBI:37565"/>
        <dbReference type="ChEBI" id="CHEBI:57844"/>
        <dbReference type="ChEBI" id="CHEBI:59789"/>
        <dbReference type="ChEBI" id="CHEBI:131766"/>
        <dbReference type="EC" id="4.1.99.22"/>
    </reaction>
</comment>
<evidence type="ECO:0000256" key="3">
    <source>
        <dbReference type="ARBA" id="ARBA00022485"/>
    </source>
</evidence>
<keyword evidence="6" id="KW-0547">Nucleotide-binding</keyword>
<evidence type="ECO:0000256" key="4">
    <source>
        <dbReference type="ARBA" id="ARBA00022691"/>
    </source>
</evidence>
<keyword evidence="15" id="KW-1185">Reference proteome</keyword>
<proteinExistence type="predicted"/>
<dbReference type="Proteomes" id="UP000466864">
    <property type="component" value="Unassembled WGS sequence"/>
</dbReference>
<dbReference type="InterPro" id="IPR007197">
    <property type="entry name" value="rSAM"/>
</dbReference>
<sequence length="341" mass="38025">MKDGFGREIEYMRISITDRCNLRCRYCMPDGIRQVPASQILSYEQIAEIVSAAAGLGISRIKVTGGEPLARLGCPELVARLKRIPGIRQVTMTTNGVLLGQYLKELRRAGLDGVNISLDTLNRETFRQITGRDQLPAVLEGLEAALEESEWSRRDGKSGDAPFRVKVNCVLQRGVNDGEWPELAGLAGNRNLDVRFIEMMPVGHGRLVPGVSNTELFREMRRKWPELHPDTAVHGNGPAVYVQIPGWKGSIGFISAMHGKFCGSCNRIRLTSQGKLKPCLCYGETEDLMRVFREYPGVEEEKRRKILTEILEKAVREKPAAHCFENRAGITEQMDMVSIGG</sequence>
<dbReference type="GO" id="GO:0046872">
    <property type="term" value="F:metal ion binding"/>
    <property type="evidence" value="ECO:0007669"/>
    <property type="project" value="UniProtKB-KW"/>
</dbReference>
<evidence type="ECO:0000256" key="6">
    <source>
        <dbReference type="ARBA" id="ARBA00022741"/>
    </source>
</evidence>
<dbReference type="SFLD" id="SFLDG01383">
    <property type="entry name" value="cyclic_pyranopterin_phosphate"/>
    <property type="match status" value="1"/>
</dbReference>
<dbReference type="GO" id="GO:0006777">
    <property type="term" value="P:Mo-molybdopterin cofactor biosynthetic process"/>
    <property type="evidence" value="ECO:0007669"/>
    <property type="project" value="UniProtKB-KW"/>
</dbReference>